<dbReference type="OrthoDB" id="549243at2759"/>
<reference evidence="7" key="2">
    <citation type="submission" date="2015-06" db="UniProtKB">
        <authorList>
            <consortium name="EnsemblMetazoa"/>
        </authorList>
    </citation>
    <scope>IDENTIFICATION</scope>
</reference>
<feature type="compositionally biased region" description="Polar residues" evidence="4">
    <location>
        <begin position="1"/>
        <end position="10"/>
    </location>
</feature>
<keyword evidence="2" id="KW-0238">DNA-binding</keyword>
<evidence type="ECO:0000313" key="7">
    <source>
        <dbReference type="EnsemblMetazoa" id="tetur19g00340.1"/>
    </source>
</evidence>
<comment type="subcellular location">
    <subcellularLocation>
        <location evidence="1">Nucleus</location>
    </subcellularLocation>
</comment>
<dbReference type="Pfam" id="PF21229">
    <property type="entry name" value="TdIF1_2nd"/>
    <property type="match status" value="1"/>
</dbReference>
<dbReference type="EMBL" id="CAEY01000417">
    <property type="status" value="NOT_ANNOTATED_CDS"/>
    <property type="molecule type" value="Genomic_DNA"/>
</dbReference>
<proteinExistence type="predicted"/>
<evidence type="ECO:0000259" key="6">
    <source>
        <dbReference type="Pfam" id="PF21229"/>
    </source>
</evidence>
<dbReference type="AlphaFoldDB" id="T1KRQ5"/>
<evidence type="ECO:0000259" key="5">
    <source>
        <dbReference type="Pfam" id="PF18192"/>
    </source>
</evidence>
<organism evidence="7 8">
    <name type="scientific">Tetranychus urticae</name>
    <name type="common">Two-spotted spider mite</name>
    <dbReference type="NCBI Taxonomy" id="32264"/>
    <lineage>
        <taxon>Eukaryota</taxon>
        <taxon>Metazoa</taxon>
        <taxon>Ecdysozoa</taxon>
        <taxon>Arthropoda</taxon>
        <taxon>Chelicerata</taxon>
        <taxon>Arachnida</taxon>
        <taxon>Acari</taxon>
        <taxon>Acariformes</taxon>
        <taxon>Trombidiformes</taxon>
        <taxon>Prostigmata</taxon>
        <taxon>Eleutherengona</taxon>
        <taxon>Raphignathae</taxon>
        <taxon>Tetranychoidea</taxon>
        <taxon>Tetranychidae</taxon>
        <taxon>Tetranychus</taxon>
    </lineage>
</organism>
<sequence>MNQKVVNTENHLGVKNEPSNASSSSTSTLSTSFNAATTYTPTASLLTGPISQSLDGNLKASEDDLREWTRTYHMRTLNLLNFPTNASSNRVNYRTVMNRARIGIVTSAAKSLNVLRQALQNSINNEINTILQKYIEKYFRPSISNIRKNFGANSVSEQHLQAACRQILEEAKKMYIGSNVNSSNSAPVNSPSNGELIENGSDYENNTIISGTKRRHHHHHLPINQLFDYESDSESNSFHNHHLRPPPVKRKKFKGTSVVGKVKSTPAKVQVKGNSSIDIKREGPRWDPNRLSTETRFVLGSKANKALGFGATRGRLYTKHADLFRYIGDQEDKQWLHEHGFMPPAGGKAYLIIKEDIEDLLISDEYRDAPGVDGDSMGVGFTVPSYIIDKMKKTMEALRNESARSNLMKNNSLVPPVIELAPPGQNCDIVENSSRGPSPSVDLDYLSSNVDLSPSISPLPTDLSLTSNDI</sequence>
<feature type="region of interest" description="Disordered" evidence="4">
    <location>
        <begin position="1"/>
        <end position="29"/>
    </location>
</feature>
<evidence type="ECO:0000256" key="2">
    <source>
        <dbReference type="ARBA" id="ARBA00023125"/>
    </source>
</evidence>
<dbReference type="InterPro" id="IPR026064">
    <property type="entry name" value="TdIF1"/>
</dbReference>
<dbReference type="InterPro" id="IPR049121">
    <property type="entry name" value="TdIF1_C"/>
</dbReference>
<feature type="compositionally biased region" description="Low complexity" evidence="4">
    <location>
        <begin position="19"/>
        <end position="29"/>
    </location>
</feature>
<evidence type="ECO:0000256" key="3">
    <source>
        <dbReference type="ARBA" id="ARBA00023242"/>
    </source>
</evidence>
<gene>
    <name evidence="7" type="primary">107366739</name>
</gene>
<evidence type="ECO:0000256" key="4">
    <source>
        <dbReference type="SAM" id="MobiDB-lite"/>
    </source>
</evidence>
<feature type="domain" description="DNTTIP1 dimerisation" evidence="5">
    <location>
        <begin position="110"/>
        <end position="175"/>
    </location>
</feature>
<dbReference type="GO" id="GO:0031491">
    <property type="term" value="F:nucleosome binding"/>
    <property type="evidence" value="ECO:0007669"/>
    <property type="project" value="TreeGrafter"/>
</dbReference>
<dbReference type="eggNOG" id="KOG4801">
    <property type="taxonomic scope" value="Eukaryota"/>
</dbReference>
<protein>
    <submittedName>
        <fullName evidence="7">Uncharacterized protein</fullName>
    </submittedName>
</protein>
<reference evidence="8" key="1">
    <citation type="submission" date="2011-08" db="EMBL/GenBank/DDBJ databases">
        <authorList>
            <person name="Rombauts S."/>
        </authorList>
    </citation>
    <scope>NUCLEOTIDE SEQUENCE</scope>
    <source>
        <strain evidence="8">London</strain>
    </source>
</reference>
<feature type="compositionally biased region" description="Low complexity" evidence="4">
    <location>
        <begin position="182"/>
        <end position="193"/>
    </location>
</feature>
<accession>T1KRQ5</accession>
<dbReference type="InterPro" id="IPR041384">
    <property type="entry name" value="DNTTIP1_dimer"/>
</dbReference>
<dbReference type="HOGENOM" id="CLU_581832_0_0_1"/>
<dbReference type="Pfam" id="PF18192">
    <property type="entry name" value="DNTTIP1_dimer"/>
    <property type="match status" value="1"/>
</dbReference>
<dbReference type="GO" id="GO:0003677">
    <property type="term" value="F:DNA binding"/>
    <property type="evidence" value="ECO:0007669"/>
    <property type="project" value="UniProtKB-KW"/>
</dbReference>
<feature type="domain" description="TdIF1 C-terminal" evidence="6">
    <location>
        <begin position="294"/>
        <end position="391"/>
    </location>
</feature>
<dbReference type="Proteomes" id="UP000015104">
    <property type="component" value="Unassembled WGS sequence"/>
</dbReference>
<evidence type="ECO:0000256" key="1">
    <source>
        <dbReference type="ARBA" id="ARBA00004123"/>
    </source>
</evidence>
<name>T1KRQ5_TETUR</name>
<keyword evidence="3" id="KW-0539">Nucleus</keyword>
<dbReference type="GO" id="GO:0005634">
    <property type="term" value="C:nucleus"/>
    <property type="evidence" value="ECO:0007669"/>
    <property type="project" value="UniProtKB-SubCell"/>
</dbReference>
<dbReference type="PANTHER" id="PTHR23399">
    <property type="entry name" value="DEOXYNUCLEOTIDYLTRANSFERASE TERMINAL-INTERACTING PROTEIN 1"/>
    <property type="match status" value="1"/>
</dbReference>
<evidence type="ECO:0000313" key="8">
    <source>
        <dbReference type="Proteomes" id="UP000015104"/>
    </source>
</evidence>
<feature type="region of interest" description="Disordered" evidence="4">
    <location>
        <begin position="182"/>
        <end position="201"/>
    </location>
</feature>
<dbReference type="PANTHER" id="PTHR23399:SF2">
    <property type="entry name" value="DEOXYNUCLEOTIDYLTRANSFERASE TERMINAL-INTERACTING PROTEIN 1"/>
    <property type="match status" value="1"/>
</dbReference>
<dbReference type="STRING" id="32264.T1KRQ5"/>
<dbReference type="EnsemblMetazoa" id="tetur19g00340.1">
    <property type="protein sequence ID" value="tetur19g00340.1"/>
    <property type="gene ID" value="tetur19g00340"/>
</dbReference>
<keyword evidence="8" id="KW-1185">Reference proteome</keyword>